<protein>
    <recommendedName>
        <fullName evidence="4">Kinase</fullName>
        <ecNumber evidence="4">2.7.-.-</ecNumber>
    </recommendedName>
</protein>
<dbReference type="GO" id="GO:0005737">
    <property type="term" value="C:cytoplasm"/>
    <property type="evidence" value="ECO:0007669"/>
    <property type="project" value="TreeGrafter"/>
</dbReference>
<evidence type="ECO:0000313" key="5">
    <source>
        <dbReference type="Proteomes" id="UP000887540"/>
    </source>
</evidence>
<accession>A0A914DQC1</accession>
<sequence>MDVVGFPHQVGGHFGLLTCAGHVCKPLNHREFAFYSQMDPRLQPFTVKCCGRIKVTLSMCAEDGTLNMCADVPECHKQASTLVIDGQRMTFRIKKCGKVEAEKATNAWAAQCQSKVVEKLLKGYDKWFILLEDIVSNFKKPCVVDLKMGQRQYGDECSPQKKLSQAQKCRQSTSAEMGVRMVGMQLYDRNTQQYSFVNKYEGRRMDKTCFYEVIYKYFSDAGKSRQKVALQKLYELRDALSKAEGFRFFSSSLLIAYDGADDNEPIVLRMIDFAHSTYNGFLNDNEYTGTDDGYLLGIDSLITILTNIVSYPNMGPKLLESPSKRSLKRPHTRIDDEEIEKLLASEENVLIELEETSEESLECSNVSLIEEF</sequence>
<keyword evidence="3 4" id="KW-0418">Kinase</keyword>
<evidence type="ECO:0000256" key="2">
    <source>
        <dbReference type="ARBA" id="ARBA00022679"/>
    </source>
</evidence>
<dbReference type="Proteomes" id="UP000887540">
    <property type="component" value="Unplaced"/>
</dbReference>
<evidence type="ECO:0000256" key="4">
    <source>
        <dbReference type="RuleBase" id="RU363090"/>
    </source>
</evidence>
<dbReference type="GO" id="GO:0000828">
    <property type="term" value="F:inositol hexakisphosphate kinase activity"/>
    <property type="evidence" value="ECO:0007669"/>
    <property type="project" value="TreeGrafter"/>
</dbReference>
<proteinExistence type="inferred from homology"/>
<dbReference type="AlphaFoldDB" id="A0A914DQC1"/>
<evidence type="ECO:0000256" key="1">
    <source>
        <dbReference type="ARBA" id="ARBA00007374"/>
    </source>
</evidence>
<comment type="similarity">
    <text evidence="1 4">Belongs to the inositol phosphokinase (IPK) family.</text>
</comment>
<dbReference type="PANTHER" id="PTHR12400">
    <property type="entry name" value="INOSITOL POLYPHOSPHATE KINASE"/>
    <property type="match status" value="1"/>
</dbReference>
<dbReference type="GO" id="GO:0032958">
    <property type="term" value="P:inositol phosphate biosynthetic process"/>
    <property type="evidence" value="ECO:0007669"/>
    <property type="project" value="InterPro"/>
</dbReference>
<reference evidence="6" key="1">
    <citation type="submission" date="2022-11" db="UniProtKB">
        <authorList>
            <consortium name="WormBaseParasite"/>
        </authorList>
    </citation>
    <scope>IDENTIFICATION</scope>
</reference>
<dbReference type="InterPro" id="IPR005522">
    <property type="entry name" value="IPK"/>
</dbReference>
<dbReference type="GO" id="GO:0005634">
    <property type="term" value="C:nucleus"/>
    <property type="evidence" value="ECO:0007669"/>
    <property type="project" value="TreeGrafter"/>
</dbReference>
<organism evidence="5 6">
    <name type="scientific">Acrobeloides nanus</name>
    <dbReference type="NCBI Taxonomy" id="290746"/>
    <lineage>
        <taxon>Eukaryota</taxon>
        <taxon>Metazoa</taxon>
        <taxon>Ecdysozoa</taxon>
        <taxon>Nematoda</taxon>
        <taxon>Chromadorea</taxon>
        <taxon>Rhabditida</taxon>
        <taxon>Tylenchina</taxon>
        <taxon>Cephalobomorpha</taxon>
        <taxon>Cephaloboidea</taxon>
        <taxon>Cephalobidae</taxon>
        <taxon>Acrobeloides</taxon>
    </lineage>
</organism>
<evidence type="ECO:0000256" key="3">
    <source>
        <dbReference type="ARBA" id="ARBA00022777"/>
    </source>
</evidence>
<dbReference type="SUPFAM" id="SSF56104">
    <property type="entry name" value="SAICAR synthase-like"/>
    <property type="match status" value="1"/>
</dbReference>
<dbReference type="WBParaSite" id="ACRNAN_scaffold3212.g31438.t1">
    <property type="protein sequence ID" value="ACRNAN_scaffold3212.g31438.t1"/>
    <property type="gene ID" value="ACRNAN_scaffold3212.g31438"/>
</dbReference>
<dbReference type="EC" id="2.7.-.-" evidence="4"/>
<keyword evidence="5" id="KW-1185">Reference proteome</keyword>
<dbReference type="Pfam" id="PF03770">
    <property type="entry name" value="IPK"/>
    <property type="match status" value="1"/>
</dbReference>
<dbReference type="Gene3D" id="3.30.470.160">
    <property type="entry name" value="Inositol polyphosphate kinase"/>
    <property type="match status" value="1"/>
</dbReference>
<dbReference type="GO" id="GO:0046854">
    <property type="term" value="P:phosphatidylinositol phosphate biosynthetic process"/>
    <property type="evidence" value="ECO:0007669"/>
    <property type="project" value="TreeGrafter"/>
</dbReference>
<dbReference type="PANTHER" id="PTHR12400:SF21">
    <property type="entry name" value="KINASE"/>
    <property type="match status" value="1"/>
</dbReference>
<name>A0A914DQC1_9BILA</name>
<dbReference type="InterPro" id="IPR038286">
    <property type="entry name" value="IPK_sf"/>
</dbReference>
<evidence type="ECO:0000313" key="6">
    <source>
        <dbReference type="WBParaSite" id="ACRNAN_scaffold3212.g31438.t1"/>
    </source>
</evidence>
<keyword evidence="2 4" id="KW-0808">Transferase</keyword>